<dbReference type="Proteomes" id="UP000289738">
    <property type="component" value="Chromosome B08"/>
</dbReference>
<evidence type="ECO:0000313" key="1">
    <source>
        <dbReference type="EMBL" id="RYQ95153.1"/>
    </source>
</evidence>
<protein>
    <recommendedName>
        <fullName evidence="3">FAR1 domain-containing protein</fullName>
    </recommendedName>
</protein>
<gene>
    <name evidence="1" type="ORF">Ahy_B08g090207</name>
</gene>
<dbReference type="EMBL" id="SDMP01000018">
    <property type="protein sequence ID" value="RYQ95153.1"/>
    <property type="molecule type" value="Genomic_DNA"/>
</dbReference>
<sequence>MDLQLPDHTGIPIEEIPYEGLRFDSLQKAQEFYCNYAKKLGFVTRIRNTNFDKTRKESKIPINQSIHFSHEGYRESRVKAATRNNDEADIQPNKTYLTLANEVGGSLKLSYSEKDVRNYITSNLHGCQGNVRHL</sequence>
<dbReference type="PANTHER" id="PTHR46328">
    <property type="entry name" value="FAR-RED IMPAIRED RESPONSIVE (FAR1) FAMILY PROTEIN-RELATED"/>
    <property type="match status" value="1"/>
</dbReference>
<evidence type="ECO:0000313" key="2">
    <source>
        <dbReference type="Proteomes" id="UP000289738"/>
    </source>
</evidence>
<name>A0A444XZQ4_ARAHY</name>
<evidence type="ECO:0008006" key="3">
    <source>
        <dbReference type="Google" id="ProtNLM"/>
    </source>
</evidence>
<dbReference type="PANTHER" id="PTHR46328:SF27">
    <property type="entry name" value="OS12G0287500 PROTEIN"/>
    <property type="match status" value="1"/>
</dbReference>
<dbReference type="AlphaFoldDB" id="A0A444XZQ4"/>
<reference evidence="1 2" key="1">
    <citation type="submission" date="2019-01" db="EMBL/GenBank/DDBJ databases">
        <title>Sequencing of cultivated peanut Arachis hypogaea provides insights into genome evolution and oil improvement.</title>
        <authorList>
            <person name="Chen X."/>
        </authorList>
    </citation>
    <scope>NUCLEOTIDE SEQUENCE [LARGE SCALE GENOMIC DNA]</scope>
    <source>
        <strain evidence="2">cv. Fuhuasheng</strain>
        <tissue evidence="1">Leaves</tissue>
    </source>
</reference>
<accession>A0A444XZQ4</accession>
<proteinExistence type="predicted"/>
<keyword evidence="2" id="KW-1185">Reference proteome</keyword>
<comment type="caution">
    <text evidence="1">The sequence shown here is derived from an EMBL/GenBank/DDBJ whole genome shotgun (WGS) entry which is preliminary data.</text>
</comment>
<organism evidence="1 2">
    <name type="scientific">Arachis hypogaea</name>
    <name type="common">Peanut</name>
    <dbReference type="NCBI Taxonomy" id="3818"/>
    <lineage>
        <taxon>Eukaryota</taxon>
        <taxon>Viridiplantae</taxon>
        <taxon>Streptophyta</taxon>
        <taxon>Embryophyta</taxon>
        <taxon>Tracheophyta</taxon>
        <taxon>Spermatophyta</taxon>
        <taxon>Magnoliopsida</taxon>
        <taxon>eudicotyledons</taxon>
        <taxon>Gunneridae</taxon>
        <taxon>Pentapetalae</taxon>
        <taxon>rosids</taxon>
        <taxon>fabids</taxon>
        <taxon>Fabales</taxon>
        <taxon>Fabaceae</taxon>
        <taxon>Papilionoideae</taxon>
        <taxon>50 kb inversion clade</taxon>
        <taxon>dalbergioids sensu lato</taxon>
        <taxon>Dalbergieae</taxon>
        <taxon>Pterocarpus clade</taxon>
        <taxon>Arachis</taxon>
    </lineage>
</organism>